<dbReference type="InterPro" id="IPR050080">
    <property type="entry name" value="RNase_PH"/>
</dbReference>
<dbReference type="GO" id="GO:0071028">
    <property type="term" value="P:nuclear mRNA surveillance"/>
    <property type="evidence" value="ECO:0007669"/>
    <property type="project" value="TreeGrafter"/>
</dbReference>
<dbReference type="GO" id="GO:0016075">
    <property type="term" value="P:rRNA catabolic process"/>
    <property type="evidence" value="ECO:0007669"/>
    <property type="project" value="TreeGrafter"/>
</dbReference>
<dbReference type="AlphaFoldDB" id="A0A1Q9CVQ1"/>
<dbReference type="Gene3D" id="3.30.230.70">
    <property type="entry name" value="GHMP Kinase, N-terminal domain"/>
    <property type="match status" value="1"/>
</dbReference>
<dbReference type="OrthoDB" id="27298at2759"/>
<keyword evidence="5" id="KW-0698">rRNA processing</keyword>
<dbReference type="SUPFAM" id="SSF54211">
    <property type="entry name" value="Ribosomal protein S5 domain 2-like"/>
    <property type="match status" value="1"/>
</dbReference>
<evidence type="ECO:0000256" key="1">
    <source>
        <dbReference type="ARBA" id="ARBA00004123"/>
    </source>
</evidence>
<evidence type="ECO:0000256" key="3">
    <source>
        <dbReference type="ARBA" id="ARBA00006678"/>
    </source>
</evidence>
<feature type="domain" description="Exoribonuclease phosphorolytic" evidence="9">
    <location>
        <begin position="118"/>
        <end position="247"/>
    </location>
</feature>
<dbReference type="InterPro" id="IPR020568">
    <property type="entry name" value="Ribosomal_Su5_D2-typ_SF"/>
</dbReference>
<comment type="caution">
    <text evidence="10">The sequence shown here is derived from an EMBL/GenBank/DDBJ whole genome shotgun (WGS) entry which is preliminary data.</text>
</comment>
<dbReference type="GO" id="GO:0003723">
    <property type="term" value="F:RNA binding"/>
    <property type="evidence" value="ECO:0007669"/>
    <property type="project" value="UniProtKB-KW"/>
</dbReference>
<keyword evidence="11" id="KW-1185">Reference proteome</keyword>
<evidence type="ECO:0000256" key="2">
    <source>
        <dbReference type="ARBA" id="ARBA00004496"/>
    </source>
</evidence>
<gene>
    <name evidence="10" type="primary">rrp41</name>
    <name evidence="10" type="ORF">AK812_SmicGene31816</name>
</gene>
<keyword evidence="8" id="KW-0539">Nucleus</keyword>
<dbReference type="GO" id="GO:0005730">
    <property type="term" value="C:nucleolus"/>
    <property type="evidence" value="ECO:0007669"/>
    <property type="project" value="TreeGrafter"/>
</dbReference>
<dbReference type="SUPFAM" id="SSF55666">
    <property type="entry name" value="Ribonuclease PH domain 2-like"/>
    <property type="match status" value="1"/>
</dbReference>
<evidence type="ECO:0000259" key="9">
    <source>
        <dbReference type="Pfam" id="PF01138"/>
    </source>
</evidence>
<dbReference type="PANTHER" id="PTHR11953">
    <property type="entry name" value="EXOSOME COMPLEX COMPONENT"/>
    <property type="match status" value="1"/>
</dbReference>
<evidence type="ECO:0000256" key="4">
    <source>
        <dbReference type="ARBA" id="ARBA00022490"/>
    </source>
</evidence>
<dbReference type="InterPro" id="IPR001247">
    <property type="entry name" value="ExoRNase_PH_dom1"/>
</dbReference>
<evidence type="ECO:0000313" key="10">
    <source>
        <dbReference type="EMBL" id="OLP87012.1"/>
    </source>
</evidence>
<dbReference type="EMBL" id="LSRX01000886">
    <property type="protein sequence ID" value="OLP87012.1"/>
    <property type="molecule type" value="Genomic_DNA"/>
</dbReference>
<keyword evidence="6" id="KW-0271">Exosome</keyword>
<sequence length="424" mass="45743">MWSPMERGVAGEAGILTERTDSRLYPGGPFAFKAAKWGANMPFMPPVTVLANGGCLIPSSAEPSRLVSAAYHAPMSLLGEPPPQSERQELAPCARYVPVPKTTRVQVQDRRVGRQAEETRRCNLRVGAVPNAAGSAYVEQGNTKIIASVYGPRQAERDRQQARAEGLLAVEVLFAPFCTREFNREENEKREILYKSLLQGALESVILLERYAKTAFDITLLILEDDGAVLTSCLAAAAMALADARVEMRDLVAGATVHLLPESGRLLLDCDREEERSLPEGSSVLHLGLCPRRGHLCLLHSVGPLPPGPFEQMRARVTASLAQASCLEPERLHVMGTARANAHCLSMTQRKARRLPSTLATLTGAGLSSQAAHAFASPVRSSVQASIHMAPPRQLSFCKGLPCFQQTSARTASQLAAVGPGHVF</sequence>
<evidence type="ECO:0000313" key="11">
    <source>
        <dbReference type="Proteomes" id="UP000186817"/>
    </source>
</evidence>
<evidence type="ECO:0000256" key="5">
    <source>
        <dbReference type="ARBA" id="ARBA00022552"/>
    </source>
</evidence>
<dbReference type="Proteomes" id="UP000186817">
    <property type="component" value="Unassembled WGS sequence"/>
</dbReference>
<dbReference type="InterPro" id="IPR036345">
    <property type="entry name" value="ExoRNase_PH_dom2_sf"/>
</dbReference>
<organism evidence="10 11">
    <name type="scientific">Symbiodinium microadriaticum</name>
    <name type="common">Dinoflagellate</name>
    <name type="synonym">Zooxanthella microadriatica</name>
    <dbReference type="NCBI Taxonomy" id="2951"/>
    <lineage>
        <taxon>Eukaryota</taxon>
        <taxon>Sar</taxon>
        <taxon>Alveolata</taxon>
        <taxon>Dinophyceae</taxon>
        <taxon>Suessiales</taxon>
        <taxon>Symbiodiniaceae</taxon>
        <taxon>Symbiodinium</taxon>
    </lineage>
</organism>
<dbReference type="GO" id="GO:0006364">
    <property type="term" value="P:rRNA processing"/>
    <property type="evidence" value="ECO:0007669"/>
    <property type="project" value="UniProtKB-KW"/>
</dbReference>
<dbReference type="Pfam" id="PF01138">
    <property type="entry name" value="RNase_PH"/>
    <property type="match status" value="1"/>
</dbReference>
<dbReference type="GO" id="GO:0034475">
    <property type="term" value="P:U4 snRNA 3'-end processing"/>
    <property type="evidence" value="ECO:0007669"/>
    <property type="project" value="TreeGrafter"/>
</dbReference>
<protein>
    <submittedName>
        <fullName evidence="10">Exosome complex component Rrp41</fullName>
    </submittedName>
</protein>
<keyword evidence="4" id="KW-0963">Cytoplasm</keyword>
<accession>A0A1Q9CVQ1</accession>
<dbReference type="GO" id="GO:0000176">
    <property type="term" value="C:nuclear exosome (RNase complex)"/>
    <property type="evidence" value="ECO:0007669"/>
    <property type="project" value="TreeGrafter"/>
</dbReference>
<dbReference type="GO" id="GO:0071051">
    <property type="term" value="P:poly(A)-dependent snoRNA 3'-end processing"/>
    <property type="evidence" value="ECO:0007669"/>
    <property type="project" value="TreeGrafter"/>
</dbReference>
<name>A0A1Q9CVQ1_SYMMI</name>
<keyword evidence="7" id="KW-0694">RNA-binding</keyword>
<dbReference type="GO" id="GO:0000177">
    <property type="term" value="C:cytoplasmic exosome (RNase complex)"/>
    <property type="evidence" value="ECO:0007669"/>
    <property type="project" value="TreeGrafter"/>
</dbReference>
<evidence type="ECO:0000256" key="8">
    <source>
        <dbReference type="ARBA" id="ARBA00023242"/>
    </source>
</evidence>
<comment type="similarity">
    <text evidence="3">Belongs to the RNase PH family.</text>
</comment>
<dbReference type="PANTHER" id="PTHR11953:SF2">
    <property type="entry name" value="EXOSOME COMPLEX COMPONENT MTR3"/>
    <property type="match status" value="1"/>
</dbReference>
<evidence type="ECO:0000256" key="6">
    <source>
        <dbReference type="ARBA" id="ARBA00022835"/>
    </source>
</evidence>
<comment type="subcellular location">
    <subcellularLocation>
        <location evidence="2">Cytoplasm</location>
    </subcellularLocation>
    <subcellularLocation>
        <location evidence="1">Nucleus</location>
    </subcellularLocation>
</comment>
<evidence type="ECO:0000256" key="7">
    <source>
        <dbReference type="ARBA" id="ARBA00022884"/>
    </source>
</evidence>
<dbReference type="InterPro" id="IPR027408">
    <property type="entry name" value="PNPase/RNase_PH_dom_sf"/>
</dbReference>
<reference evidence="10 11" key="1">
    <citation type="submission" date="2016-02" db="EMBL/GenBank/DDBJ databases">
        <title>Genome analysis of coral dinoflagellate symbionts highlights evolutionary adaptations to a symbiotic lifestyle.</title>
        <authorList>
            <person name="Aranda M."/>
            <person name="Li Y."/>
            <person name="Liew Y.J."/>
            <person name="Baumgarten S."/>
            <person name="Simakov O."/>
            <person name="Wilson M."/>
            <person name="Piel J."/>
            <person name="Ashoor H."/>
            <person name="Bougouffa S."/>
            <person name="Bajic V.B."/>
            <person name="Ryu T."/>
            <person name="Ravasi T."/>
            <person name="Bayer T."/>
            <person name="Micklem G."/>
            <person name="Kim H."/>
            <person name="Bhak J."/>
            <person name="Lajeunesse T.C."/>
            <person name="Voolstra C.R."/>
        </authorList>
    </citation>
    <scope>NUCLEOTIDE SEQUENCE [LARGE SCALE GENOMIC DNA]</scope>
    <source>
        <strain evidence="10 11">CCMP2467</strain>
    </source>
</reference>
<proteinExistence type="inferred from homology"/>